<dbReference type="STRING" id="8022.A0A060Z1Y6"/>
<feature type="compositionally biased region" description="Basic and acidic residues" evidence="1">
    <location>
        <begin position="1"/>
        <end position="14"/>
    </location>
</feature>
<protein>
    <submittedName>
        <fullName evidence="2">Uncharacterized protein</fullName>
    </submittedName>
</protein>
<dbReference type="Proteomes" id="UP000193380">
    <property type="component" value="Unassembled WGS sequence"/>
</dbReference>
<name>A0A060Z1Y6_ONCMY</name>
<feature type="compositionally biased region" description="Basic and acidic residues" evidence="1">
    <location>
        <begin position="54"/>
        <end position="65"/>
    </location>
</feature>
<feature type="compositionally biased region" description="Polar residues" evidence="1">
    <location>
        <begin position="17"/>
        <end position="32"/>
    </location>
</feature>
<proteinExistence type="predicted"/>
<reference evidence="2" key="1">
    <citation type="journal article" date="2014" name="Nat. Commun.">
        <title>The rainbow trout genome provides novel insights into evolution after whole-genome duplication in vertebrates.</title>
        <authorList>
            <person name="Berthelot C."/>
            <person name="Brunet F."/>
            <person name="Chalopin D."/>
            <person name="Juanchich A."/>
            <person name="Bernard M."/>
            <person name="Noel B."/>
            <person name="Bento P."/>
            <person name="Da Silva C."/>
            <person name="Labadie K."/>
            <person name="Alberti A."/>
            <person name="Aury J.M."/>
            <person name="Louis A."/>
            <person name="Dehais P."/>
            <person name="Bardou P."/>
            <person name="Montfort J."/>
            <person name="Klopp C."/>
            <person name="Cabau C."/>
            <person name="Gaspin C."/>
            <person name="Thorgaard G.H."/>
            <person name="Boussaha M."/>
            <person name="Quillet E."/>
            <person name="Guyomard R."/>
            <person name="Galiana D."/>
            <person name="Bobe J."/>
            <person name="Volff J.N."/>
            <person name="Genet C."/>
            <person name="Wincker P."/>
            <person name="Jaillon O."/>
            <person name="Roest Crollius H."/>
            <person name="Guiguen Y."/>
        </authorList>
    </citation>
    <scope>NUCLEOTIDE SEQUENCE [LARGE SCALE GENOMIC DNA]</scope>
</reference>
<accession>A0A060Z1Y6</accession>
<organism evidence="2 3">
    <name type="scientific">Oncorhynchus mykiss</name>
    <name type="common">Rainbow trout</name>
    <name type="synonym">Salmo gairdneri</name>
    <dbReference type="NCBI Taxonomy" id="8022"/>
    <lineage>
        <taxon>Eukaryota</taxon>
        <taxon>Metazoa</taxon>
        <taxon>Chordata</taxon>
        <taxon>Craniata</taxon>
        <taxon>Vertebrata</taxon>
        <taxon>Euteleostomi</taxon>
        <taxon>Actinopterygii</taxon>
        <taxon>Neopterygii</taxon>
        <taxon>Teleostei</taxon>
        <taxon>Protacanthopterygii</taxon>
        <taxon>Salmoniformes</taxon>
        <taxon>Salmonidae</taxon>
        <taxon>Salmoninae</taxon>
        <taxon>Oncorhynchus</taxon>
    </lineage>
</organism>
<dbReference type="EMBL" id="FR933622">
    <property type="protein sequence ID" value="CDQ97877.1"/>
    <property type="molecule type" value="Genomic_DNA"/>
</dbReference>
<evidence type="ECO:0000313" key="3">
    <source>
        <dbReference type="Proteomes" id="UP000193380"/>
    </source>
</evidence>
<sequence length="100" mass="10643">MHSSQDDPAKDKPRPLSSISRQQRSMTHITRTASGGADFGGAGSSRNISDPDGDFEREPDSDSTKHSTLSNSSDPSSPPSPNSPHRSQQTLDGLEHTLDG</sequence>
<dbReference type="AlphaFoldDB" id="A0A060Z1Y6"/>
<reference evidence="2" key="2">
    <citation type="submission" date="2014-03" db="EMBL/GenBank/DDBJ databases">
        <authorList>
            <person name="Genoscope - CEA"/>
        </authorList>
    </citation>
    <scope>NUCLEOTIDE SEQUENCE</scope>
</reference>
<feature type="region of interest" description="Disordered" evidence="1">
    <location>
        <begin position="1"/>
        <end position="100"/>
    </location>
</feature>
<evidence type="ECO:0000313" key="2">
    <source>
        <dbReference type="EMBL" id="CDQ97877.1"/>
    </source>
</evidence>
<gene>
    <name evidence="2" type="ORF">GSONMT00024806001</name>
</gene>
<dbReference type="PaxDb" id="8022-A0A060Z1Y6"/>
<evidence type="ECO:0000256" key="1">
    <source>
        <dbReference type="SAM" id="MobiDB-lite"/>
    </source>
</evidence>